<dbReference type="PANTHER" id="PTHR30272:SF3">
    <property type="entry name" value="(3R)-HYDROXYMYRISTOYL-[ACYL CARRIER PROTEIN] DEHYDRATASE"/>
    <property type="match status" value="1"/>
</dbReference>
<dbReference type="Pfam" id="PF07977">
    <property type="entry name" value="FabA"/>
    <property type="match status" value="1"/>
</dbReference>
<protein>
    <recommendedName>
        <fullName evidence="3">Beta-hydroxyacyl-ACP dehydratase</fullName>
    </recommendedName>
</protein>
<dbReference type="PANTHER" id="PTHR30272">
    <property type="entry name" value="3-HYDROXYACYL-[ACYL-CARRIER-PROTEIN] DEHYDRATASE"/>
    <property type="match status" value="1"/>
</dbReference>
<dbReference type="STRING" id="574376.BAMA_00550"/>
<dbReference type="CDD" id="cd01288">
    <property type="entry name" value="FabZ"/>
    <property type="match status" value="1"/>
</dbReference>
<comment type="caution">
    <text evidence="1">The sequence shown here is derived from an EMBL/GenBank/DDBJ whole genome shotgun (WGS) entry which is preliminary data.</text>
</comment>
<dbReference type="AlphaFoldDB" id="A0A073K471"/>
<dbReference type="Gene3D" id="3.10.129.10">
    <property type="entry name" value="Hotdog Thioesterase"/>
    <property type="match status" value="1"/>
</dbReference>
<evidence type="ECO:0000313" key="1">
    <source>
        <dbReference type="EMBL" id="KEK21295.1"/>
    </source>
</evidence>
<dbReference type="InterPro" id="IPR029069">
    <property type="entry name" value="HotDog_dom_sf"/>
</dbReference>
<evidence type="ECO:0000313" key="2">
    <source>
        <dbReference type="Proteomes" id="UP000027822"/>
    </source>
</evidence>
<evidence type="ECO:0008006" key="3">
    <source>
        <dbReference type="Google" id="ProtNLM"/>
    </source>
</evidence>
<name>A0A073K471_9BACI</name>
<gene>
    <name evidence="1" type="ORF">BAMA_00550</name>
</gene>
<accession>A0A073K471</accession>
<dbReference type="SUPFAM" id="SSF54637">
    <property type="entry name" value="Thioesterase/thiol ester dehydrase-isomerase"/>
    <property type="match status" value="1"/>
</dbReference>
<sequence>MQTIDPKGTLLHRYPFLMIDGITEINTEKSIKGYKLITNNDWFITETQKTMPHILIVEALAQLGKFAEPKNSEGIGFLSSFDGVSFLGDAFPGNRLDLHYEVLRNKKGISLGKGIASINGRTIVKVEKILVLTRVR</sequence>
<reference evidence="1 2" key="1">
    <citation type="submission" date="2014-06" db="EMBL/GenBank/DDBJ databases">
        <title>Draft genome sequence of Bacillus manliponensis JCM 15802 (MCCC 1A00708).</title>
        <authorList>
            <person name="Lai Q."/>
            <person name="Liu Y."/>
            <person name="Shao Z."/>
        </authorList>
    </citation>
    <scope>NUCLEOTIDE SEQUENCE [LARGE SCALE GENOMIC DNA]</scope>
    <source>
        <strain evidence="1 2">JCM 15802</strain>
    </source>
</reference>
<dbReference type="eggNOG" id="COG0764">
    <property type="taxonomic scope" value="Bacteria"/>
</dbReference>
<keyword evidence="2" id="KW-1185">Reference proteome</keyword>
<dbReference type="EMBL" id="JOTN01000001">
    <property type="protein sequence ID" value="KEK21295.1"/>
    <property type="molecule type" value="Genomic_DNA"/>
</dbReference>
<dbReference type="Proteomes" id="UP000027822">
    <property type="component" value="Unassembled WGS sequence"/>
</dbReference>
<organism evidence="1 2">
    <name type="scientific">Bacillus manliponensis</name>
    <dbReference type="NCBI Taxonomy" id="574376"/>
    <lineage>
        <taxon>Bacteria</taxon>
        <taxon>Bacillati</taxon>
        <taxon>Bacillota</taxon>
        <taxon>Bacilli</taxon>
        <taxon>Bacillales</taxon>
        <taxon>Bacillaceae</taxon>
        <taxon>Bacillus</taxon>
        <taxon>Bacillus cereus group</taxon>
    </lineage>
</organism>
<dbReference type="InterPro" id="IPR013114">
    <property type="entry name" value="FabA_FabZ"/>
</dbReference>
<proteinExistence type="predicted"/>